<evidence type="ECO:0000259" key="1">
    <source>
        <dbReference type="Pfam" id="PF06439"/>
    </source>
</evidence>
<accession>T2KN51</accession>
<feature type="domain" description="3-keto-alpha-glucoside-1,2-lyase/3-keto-2-hydroxy-glucal hydratase" evidence="1">
    <location>
        <begin position="15"/>
        <end position="251"/>
    </location>
</feature>
<dbReference type="STRING" id="1347342.BN863_21440"/>
<gene>
    <name evidence="2" type="ORF">BN863_21440</name>
</gene>
<dbReference type="Pfam" id="PF06439">
    <property type="entry name" value="3keto-disac_hyd"/>
    <property type="match status" value="1"/>
</dbReference>
<dbReference type="InterPro" id="IPR010496">
    <property type="entry name" value="AL/BT2_dom"/>
</dbReference>
<dbReference type="eggNOG" id="ENOG502ZADX">
    <property type="taxonomic scope" value="Bacteria"/>
</dbReference>
<dbReference type="Proteomes" id="UP000016160">
    <property type="component" value="Chromosome"/>
</dbReference>
<dbReference type="HOGENOM" id="CLU_073042_1_0_10"/>
<protein>
    <recommendedName>
        <fullName evidence="1">3-keto-alpha-glucoside-1,2-lyase/3-keto-2-hydroxy-glucal hydratase domain-containing protein</fullName>
    </recommendedName>
</protein>
<name>T2KN51_FORAG</name>
<dbReference type="AlphaFoldDB" id="T2KN51"/>
<dbReference type="GO" id="GO:0016787">
    <property type="term" value="F:hydrolase activity"/>
    <property type="evidence" value="ECO:0007669"/>
    <property type="project" value="InterPro"/>
</dbReference>
<reference evidence="2 3" key="1">
    <citation type="journal article" date="2013" name="Appl. Environ. Microbiol.">
        <title>The genome of the alga-associated marine flavobacterium Formosa agariphila KMM 3901T reveals a broad potential for degradation of algal polysaccharides.</title>
        <authorList>
            <person name="Mann A.J."/>
            <person name="Hahnke R.L."/>
            <person name="Huang S."/>
            <person name="Werner J."/>
            <person name="Xing P."/>
            <person name="Barbeyron T."/>
            <person name="Huettel B."/>
            <person name="Stueber K."/>
            <person name="Reinhardt R."/>
            <person name="Harder J."/>
            <person name="Gloeckner F.O."/>
            <person name="Amann R.I."/>
            <person name="Teeling H."/>
        </authorList>
    </citation>
    <scope>NUCLEOTIDE SEQUENCE [LARGE SCALE GENOMIC DNA]</scope>
    <source>
        <strain evidence="3">DSM 15362 / KCTC 12365 / LMG 23005 / KMM 3901</strain>
    </source>
</reference>
<evidence type="ECO:0000313" key="3">
    <source>
        <dbReference type="Proteomes" id="UP000016160"/>
    </source>
</evidence>
<dbReference type="PATRIC" id="fig|1347342.6.peg.2151"/>
<dbReference type="EMBL" id="HG315671">
    <property type="protein sequence ID" value="CDF79856.1"/>
    <property type="molecule type" value="Genomic_DNA"/>
</dbReference>
<organism evidence="2 3">
    <name type="scientific">Formosa agariphila (strain DSM 15362 / KCTC 12365 / LMG 23005 / KMM 3901 / M-2Alg 35-1)</name>
    <dbReference type="NCBI Taxonomy" id="1347342"/>
    <lineage>
        <taxon>Bacteria</taxon>
        <taxon>Pseudomonadati</taxon>
        <taxon>Bacteroidota</taxon>
        <taxon>Flavobacteriia</taxon>
        <taxon>Flavobacteriales</taxon>
        <taxon>Flavobacteriaceae</taxon>
        <taxon>Formosa</taxon>
    </lineage>
</organism>
<evidence type="ECO:0000313" key="2">
    <source>
        <dbReference type="EMBL" id="CDF79856.1"/>
    </source>
</evidence>
<dbReference type="Gene3D" id="2.60.120.560">
    <property type="entry name" value="Exo-inulinase, domain 1"/>
    <property type="match status" value="1"/>
</dbReference>
<proteinExistence type="predicted"/>
<sequence>MSQINSVIEKTKSKDWEPLLDASLSKWDVWTGVPEPGVLGLPANYNVPNQGKPTEPIGLGDPMGIYKVAVKNGEPILNIEAHVYAGLTSKKDYANYHLTALVKFGDKKYPPRLNQKRDNGILYHCYGEHGAFWKVWKRCLEMQVQETDMGDLYLLAGTDAKARVDDTNHWTKDGTRFSKNAKRSEDFENPHGEWTRIDLYVVGDSAIHVVNGQVVMALEDAKDHKGRALTSGQIQIQSEAADCFYKDLNIRPISKFPKKVRKAAGF</sequence>
<keyword evidence="3" id="KW-1185">Reference proteome</keyword>